<dbReference type="InterPro" id="IPR020845">
    <property type="entry name" value="AMP-binding_CS"/>
</dbReference>
<dbReference type="FunFam" id="3.40.50.980:FF:000002">
    <property type="entry name" value="Enterobactin synthetase component F"/>
    <property type="match status" value="1"/>
</dbReference>
<protein>
    <submittedName>
        <fullName evidence="4">Non-ribosomal peptide synthetase</fullName>
    </submittedName>
</protein>
<proteinExistence type="predicted"/>
<dbReference type="SUPFAM" id="SSF56801">
    <property type="entry name" value="Acetyl-CoA synthetase-like"/>
    <property type="match status" value="1"/>
</dbReference>
<comment type="cofactor">
    <cofactor evidence="1">
        <name>pantetheine 4'-phosphate</name>
        <dbReference type="ChEBI" id="CHEBI:47942"/>
    </cofactor>
</comment>
<keyword evidence="2" id="KW-0596">Phosphopantetheine</keyword>
<evidence type="ECO:0000256" key="1">
    <source>
        <dbReference type="ARBA" id="ARBA00001957"/>
    </source>
</evidence>
<dbReference type="InterPro" id="IPR042099">
    <property type="entry name" value="ANL_N_sf"/>
</dbReference>
<dbReference type="AlphaFoldDB" id="A0A2B8BP23"/>
<dbReference type="GO" id="GO:0043041">
    <property type="term" value="P:amino acid activation for nonribosomal peptide biosynthetic process"/>
    <property type="evidence" value="ECO:0007669"/>
    <property type="project" value="TreeGrafter"/>
</dbReference>
<organism evidence="4 5">
    <name type="scientific">Azospirillum palustre</name>
    <dbReference type="NCBI Taxonomy" id="2044885"/>
    <lineage>
        <taxon>Bacteria</taxon>
        <taxon>Pseudomonadati</taxon>
        <taxon>Pseudomonadota</taxon>
        <taxon>Alphaproteobacteria</taxon>
        <taxon>Rhodospirillales</taxon>
        <taxon>Azospirillaceae</taxon>
        <taxon>Azospirillum</taxon>
    </lineage>
</organism>
<dbReference type="Gene3D" id="3.40.50.12780">
    <property type="entry name" value="N-terminal domain of ligase-like"/>
    <property type="match status" value="1"/>
</dbReference>
<feature type="non-terminal residue" evidence="4">
    <location>
        <position position="316"/>
    </location>
</feature>
<evidence type="ECO:0000256" key="2">
    <source>
        <dbReference type="ARBA" id="ARBA00022450"/>
    </source>
</evidence>
<accession>A0A2B8BP23</accession>
<dbReference type="InterPro" id="IPR000873">
    <property type="entry name" value="AMP-dep_synth/lig_dom"/>
</dbReference>
<dbReference type="InterPro" id="IPR052091">
    <property type="entry name" value="Beta-ala_Activ/Resist"/>
</dbReference>
<dbReference type="PANTHER" id="PTHR44394:SF1">
    <property type="entry name" value="BETA-ALANINE-ACTIVATING ENZYME"/>
    <property type="match status" value="1"/>
</dbReference>
<evidence type="ECO:0000313" key="5">
    <source>
        <dbReference type="Proteomes" id="UP000225379"/>
    </source>
</evidence>
<dbReference type="Pfam" id="PF00501">
    <property type="entry name" value="AMP-binding"/>
    <property type="match status" value="1"/>
</dbReference>
<dbReference type="FunFam" id="3.40.50.980:FF:000001">
    <property type="entry name" value="Non-ribosomal peptide synthetase"/>
    <property type="match status" value="1"/>
</dbReference>
<dbReference type="Proteomes" id="UP000225379">
    <property type="component" value="Unassembled WGS sequence"/>
</dbReference>
<dbReference type="PANTHER" id="PTHR44394">
    <property type="entry name" value="BETA-ALANINE-ACTIVATING ENZYME"/>
    <property type="match status" value="1"/>
</dbReference>
<sequence length="316" mass="33130">MAHRLRALGVGPEVTVGVAAERSLELVVGLLAVMKAGGAYLPLDPELPPARLAAMAADGGITLLLTQSHLAGRLGGEALPEAVRLLLLDAEDTDLENTGAENSGGLPDTPPAAGLRPENLAYLIYTSGSTGTPKGAGNSHGALLNRLAWMQKAYRLSPGERVLQKTPFGFDVSVWEFFWPLMVGAHLVVAAPGEHRDAARLVALIRGEGIDTLHFVPSMLQAFLEEPGVEQCTSLRRVVCSGEALPAALQDRLFARLPQVGLYNLYGPTEAAIDVSHWTCRAGEGGAGGGVPIGVAIDNLRLHVLDECLNPLPAGA</sequence>
<name>A0A2B8BP23_9PROT</name>
<evidence type="ECO:0000313" key="4">
    <source>
        <dbReference type="EMBL" id="PGH59500.1"/>
    </source>
</evidence>
<reference evidence="5" key="1">
    <citation type="submission" date="2017-10" db="EMBL/GenBank/DDBJ databases">
        <authorList>
            <person name="Kravchenko I.K."/>
            <person name="Grouzdev D.S."/>
        </authorList>
    </citation>
    <scope>NUCLEOTIDE SEQUENCE [LARGE SCALE GENOMIC DNA]</scope>
    <source>
        <strain evidence="5">B2</strain>
    </source>
</reference>
<dbReference type="EMBL" id="PDKW01000016">
    <property type="protein sequence ID" value="PGH59500.1"/>
    <property type="molecule type" value="Genomic_DNA"/>
</dbReference>
<dbReference type="PROSITE" id="PS00455">
    <property type="entry name" value="AMP_BINDING"/>
    <property type="match status" value="1"/>
</dbReference>
<comment type="caution">
    <text evidence="4">The sequence shown here is derived from an EMBL/GenBank/DDBJ whole genome shotgun (WGS) entry which is preliminary data.</text>
</comment>
<keyword evidence="5" id="KW-1185">Reference proteome</keyword>
<feature type="domain" description="AMP-dependent synthetase/ligase" evidence="3">
    <location>
        <begin position="1"/>
        <end position="315"/>
    </location>
</feature>
<gene>
    <name evidence="4" type="ORF">CRT60_00080</name>
</gene>
<evidence type="ECO:0000259" key="3">
    <source>
        <dbReference type="Pfam" id="PF00501"/>
    </source>
</evidence>